<protein>
    <submittedName>
        <fullName evidence="1">Uncharacterized protein</fullName>
    </submittedName>
</protein>
<keyword evidence="2" id="KW-1185">Reference proteome</keyword>
<evidence type="ECO:0000313" key="1">
    <source>
        <dbReference type="EMBL" id="MPC78480.1"/>
    </source>
</evidence>
<dbReference type="AlphaFoldDB" id="A0A5B7I1I4"/>
<sequence>MCGGGGDVVKCGGGGNDMAVEREVEEVMSACTVRQALTVTTSAFLCIQKHLLLKQKLRGHKSLPQCAARAAVSFQAASPSQRVQSVLNYGVSCRFFTSSGGPAAEPSPRLNEAILLEVTPALRFLNSSAVLVTNAPAPHQAGFPGRETAII</sequence>
<reference evidence="1 2" key="1">
    <citation type="submission" date="2019-05" db="EMBL/GenBank/DDBJ databases">
        <title>Another draft genome of Portunus trituberculatus and its Hox gene families provides insights of decapod evolution.</title>
        <authorList>
            <person name="Jeong J.-H."/>
            <person name="Song I."/>
            <person name="Kim S."/>
            <person name="Choi T."/>
            <person name="Kim D."/>
            <person name="Ryu S."/>
            <person name="Kim W."/>
        </authorList>
    </citation>
    <scope>NUCLEOTIDE SEQUENCE [LARGE SCALE GENOMIC DNA]</scope>
    <source>
        <tissue evidence="1">Muscle</tissue>
    </source>
</reference>
<dbReference type="EMBL" id="VSRR010048522">
    <property type="protein sequence ID" value="MPC78480.1"/>
    <property type="molecule type" value="Genomic_DNA"/>
</dbReference>
<organism evidence="1 2">
    <name type="scientific">Portunus trituberculatus</name>
    <name type="common">Swimming crab</name>
    <name type="synonym">Neptunus trituberculatus</name>
    <dbReference type="NCBI Taxonomy" id="210409"/>
    <lineage>
        <taxon>Eukaryota</taxon>
        <taxon>Metazoa</taxon>
        <taxon>Ecdysozoa</taxon>
        <taxon>Arthropoda</taxon>
        <taxon>Crustacea</taxon>
        <taxon>Multicrustacea</taxon>
        <taxon>Malacostraca</taxon>
        <taxon>Eumalacostraca</taxon>
        <taxon>Eucarida</taxon>
        <taxon>Decapoda</taxon>
        <taxon>Pleocyemata</taxon>
        <taxon>Brachyura</taxon>
        <taxon>Eubrachyura</taxon>
        <taxon>Portunoidea</taxon>
        <taxon>Portunidae</taxon>
        <taxon>Portuninae</taxon>
        <taxon>Portunus</taxon>
    </lineage>
</organism>
<proteinExistence type="predicted"/>
<comment type="caution">
    <text evidence="1">The sequence shown here is derived from an EMBL/GenBank/DDBJ whole genome shotgun (WGS) entry which is preliminary data.</text>
</comment>
<gene>
    <name evidence="1" type="ORF">E2C01_072967</name>
</gene>
<accession>A0A5B7I1I4</accession>
<evidence type="ECO:0000313" key="2">
    <source>
        <dbReference type="Proteomes" id="UP000324222"/>
    </source>
</evidence>
<dbReference type="Proteomes" id="UP000324222">
    <property type="component" value="Unassembled WGS sequence"/>
</dbReference>
<name>A0A5B7I1I4_PORTR</name>